<gene>
    <name evidence="7" type="ORF">ACFQ44_03675</name>
</gene>
<dbReference type="RefSeq" id="WP_203639983.1">
    <property type="nucleotide sequence ID" value="NZ_BOLN01000002.1"/>
</dbReference>
<protein>
    <submittedName>
        <fullName evidence="7">C40 family peptidase</fullName>
    </submittedName>
</protein>
<dbReference type="Gene3D" id="3.90.1720.10">
    <property type="entry name" value="endopeptidase domain like (from Nostoc punctiforme)"/>
    <property type="match status" value="1"/>
</dbReference>
<evidence type="ECO:0000313" key="8">
    <source>
        <dbReference type="Proteomes" id="UP001597189"/>
    </source>
</evidence>
<comment type="similarity">
    <text evidence="1">Belongs to the peptidase C40 family.</text>
</comment>
<accession>A0ABW4D1I4</accession>
<keyword evidence="4" id="KW-0788">Thiol protease</keyword>
<dbReference type="InterPro" id="IPR051202">
    <property type="entry name" value="Peptidase_C40"/>
</dbReference>
<dbReference type="EMBL" id="JBHTOD010000002">
    <property type="protein sequence ID" value="MFD1454784.1"/>
    <property type="molecule type" value="Genomic_DNA"/>
</dbReference>
<feature type="domain" description="NlpC/P60" evidence="6">
    <location>
        <begin position="34"/>
        <end position="154"/>
    </location>
</feature>
<dbReference type="Proteomes" id="UP001597189">
    <property type="component" value="Unassembled WGS sequence"/>
</dbReference>
<feature type="signal peptide" evidence="5">
    <location>
        <begin position="1"/>
        <end position="31"/>
    </location>
</feature>
<evidence type="ECO:0000256" key="5">
    <source>
        <dbReference type="SAM" id="SignalP"/>
    </source>
</evidence>
<reference evidence="8" key="1">
    <citation type="journal article" date="2019" name="Int. J. Syst. Evol. Microbiol.">
        <title>The Global Catalogue of Microorganisms (GCM) 10K type strain sequencing project: providing services to taxonomists for standard genome sequencing and annotation.</title>
        <authorList>
            <consortium name="The Broad Institute Genomics Platform"/>
            <consortium name="The Broad Institute Genome Sequencing Center for Infectious Disease"/>
            <person name="Wu L."/>
            <person name="Ma J."/>
        </authorList>
    </citation>
    <scope>NUCLEOTIDE SEQUENCE [LARGE SCALE GENOMIC DNA]</scope>
    <source>
        <strain evidence="8">CCM 8979</strain>
    </source>
</reference>
<feature type="chain" id="PRO_5046519068" evidence="5">
    <location>
        <begin position="32"/>
        <end position="169"/>
    </location>
</feature>
<dbReference type="PANTHER" id="PTHR47053:SF1">
    <property type="entry name" value="MUREIN DD-ENDOPEPTIDASE MEPH-RELATED"/>
    <property type="match status" value="1"/>
</dbReference>
<evidence type="ECO:0000256" key="3">
    <source>
        <dbReference type="ARBA" id="ARBA00022801"/>
    </source>
</evidence>
<comment type="caution">
    <text evidence="7">The sequence shown here is derived from an EMBL/GenBank/DDBJ whole genome shotgun (WGS) entry which is preliminary data.</text>
</comment>
<dbReference type="InterPro" id="IPR038765">
    <property type="entry name" value="Papain-like_cys_pep_sf"/>
</dbReference>
<proteinExistence type="inferred from homology"/>
<sequence>MKKFIKTIAASALVFVGFFAFNAGSTTSASAATKSDFTSIYKVAKAHLGASYVYGATGPTAFDCSGFTGYIYKKGASVTLPRTAQAQYNAYKHVSYKNIKKGDLVFFGGSAYSISHVGMYIGKGKMIDAQNRGVVREAVHAPWWHAVGYARVTTADNSNNATSSATDAD</sequence>
<keyword evidence="8" id="KW-1185">Reference proteome</keyword>
<evidence type="ECO:0000259" key="6">
    <source>
        <dbReference type="PROSITE" id="PS51935"/>
    </source>
</evidence>
<evidence type="ECO:0000256" key="1">
    <source>
        <dbReference type="ARBA" id="ARBA00007074"/>
    </source>
</evidence>
<keyword evidence="5" id="KW-0732">Signal</keyword>
<dbReference type="PANTHER" id="PTHR47053">
    <property type="entry name" value="MUREIN DD-ENDOPEPTIDASE MEPH-RELATED"/>
    <property type="match status" value="1"/>
</dbReference>
<dbReference type="PROSITE" id="PS51935">
    <property type="entry name" value="NLPC_P60"/>
    <property type="match status" value="1"/>
</dbReference>
<organism evidence="7 8">
    <name type="scientific">Levilactobacillus lanxiensis</name>
    <dbReference type="NCBI Taxonomy" id="2799568"/>
    <lineage>
        <taxon>Bacteria</taxon>
        <taxon>Bacillati</taxon>
        <taxon>Bacillota</taxon>
        <taxon>Bacilli</taxon>
        <taxon>Lactobacillales</taxon>
        <taxon>Lactobacillaceae</taxon>
        <taxon>Levilactobacillus</taxon>
    </lineage>
</organism>
<keyword evidence="3" id="KW-0378">Hydrolase</keyword>
<name>A0ABW4D1I4_9LACO</name>
<evidence type="ECO:0000256" key="4">
    <source>
        <dbReference type="ARBA" id="ARBA00022807"/>
    </source>
</evidence>
<dbReference type="InterPro" id="IPR000064">
    <property type="entry name" value="NLP_P60_dom"/>
</dbReference>
<keyword evidence="2" id="KW-0645">Protease</keyword>
<dbReference type="SUPFAM" id="SSF54001">
    <property type="entry name" value="Cysteine proteinases"/>
    <property type="match status" value="1"/>
</dbReference>
<evidence type="ECO:0000256" key="2">
    <source>
        <dbReference type="ARBA" id="ARBA00022670"/>
    </source>
</evidence>
<dbReference type="Pfam" id="PF00877">
    <property type="entry name" value="NLPC_P60"/>
    <property type="match status" value="1"/>
</dbReference>
<evidence type="ECO:0000313" key="7">
    <source>
        <dbReference type="EMBL" id="MFD1454784.1"/>
    </source>
</evidence>